<feature type="domain" description="AAA+ ATPase" evidence="5">
    <location>
        <begin position="72"/>
        <end position="374"/>
    </location>
</feature>
<dbReference type="Pfam" id="PF07724">
    <property type="entry name" value="AAA_2"/>
    <property type="match status" value="1"/>
</dbReference>
<dbReference type="NCBIfam" id="NF003544">
    <property type="entry name" value="PRK05201.1"/>
    <property type="match status" value="1"/>
</dbReference>
<dbReference type="SMART" id="SM01086">
    <property type="entry name" value="ClpB_D2-small"/>
    <property type="match status" value="1"/>
</dbReference>
<dbReference type="Gene3D" id="1.10.8.60">
    <property type="match status" value="1"/>
</dbReference>
<keyword evidence="3" id="KW-0067">ATP-binding</keyword>
<comment type="caution">
    <text evidence="7">The sequence shown here is derived from an EMBL/GenBank/DDBJ whole genome shotgun (WGS) entry which is preliminary data.</text>
</comment>
<dbReference type="PANTHER" id="PTHR48102">
    <property type="entry name" value="ATP-DEPENDENT CLP PROTEASE ATP-BINDING SUBUNIT CLPX-LIKE, MITOCHONDRIAL-RELATED"/>
    <property type="match status" value="1"/>
</dbReference>
<reference evidence="7" key="1">
    <citation type="submission" date="2013-06" db="EMBL/GenBank/DDBJ databases">
        <authorList>
            <person name="Weinstock G."/>
            <person name="Sodergren E."/>
            <person name="Clifton S."/>
            <person name="Fulton L."/>
            <person name="Fulton B."/>
            <person name="Courtney L."/>
            <person name="Fronick C."/>
            <person name="Harrison M."/>
            <person name="Strong C."/>
            <person name="Farmer C."/>
            <person name="Delahaunty K."/>
            <person name="Markovic C."/>
            <person name="Hall O."/>
            <person name="Minx P."/>
            <person name="Tomlinson C."/>
            <person name="Mitreva M."/>
            <person name="Nelson J."/>
            <person name="Hou S."/>
            <person name="Wollam A."/>
            <person name="Pepin K.H."/>
            <person name="Johnson M."/>
            <person name="Bhonagiri V."/>
            <person name="Nash W.E."/>
            <person name="Warren W."/>
            <person name="Chinwalla A."/>
            <person name="Mardis E.R."/>
            <person name="Wilson R.K."/>
        </authorList>
    </citation>
    <scope>NUCLEOTIDE SEQUENCE [LARGE SCALE GENOMIC DNA]</scope>
    <source>
        <strain evidence="7">ATCC 49176</strain>
    </source>
</reference>
<dbReference type="SUPFAM" id="SSF52540">
    <property type="entry name" value="P-loop containing nucleoside triphosphate hydrolases"/>
    <property type="match status" value="1"/>
</dbReference>
<keyword evidence="4" id="KW-0143">Chaperone</keyword>
<dbReference type="InterPro" id="IPR003959">
    <property type="entry name" value="ATPase_AAA_core"/>
</dbReference>
<evidence type="ECO:0000256" key="1">
    <source>
        <dbReference type="ARBA" id="ARBA00009771"/>
    </source>
</evidence>
<evidence type="ECO:0000313" key="7">
    <source>
        <dbReference type="EMBL" id="ESK65383.1"/>
    </source>
</evidence>
<dbReference type="GO" id="GO:0008233">
    <property type="term" value="F:peptidase activity"/>
    <property type="evidence" value="ECO:0007669"/>
    <property type="project" value="UniProtKB-KW"/>
</dbReference>
<dbReference type="NCBIfam" id="TIGR00390">
    <property type="entry name" value="hslU"/>
    <property type="match status" value="1"/>
</dbReference>
<evidence type="ECO:0000256" key="4">
    <source>
        <dbReference type="ARBA" id="ARBA00023186"/>
    </source>
</evidence>
<keyword evidence="8" id="KW-1185">Reference proteome</keyword>
<dbReference type="HOGENOM" id="CLU_033123_0_0_9"/>
<dbReference type="InterPro" id="IPR004491">
    <property type="entry name" value="HslU"/>
</dbReference>
<dbReference type="Proteomes" id="UP000019050">
    <property type="component" value="Unassembled WGS sequence"/>
</dbReference>
<name>W1Q2R8_ABIDE</name>
<dbReference type="GO" id="GO:0005524">
    <property type="term" value="F:ATP binding"/>
    <property type="evidence" value="ECO:0007669"/>
    <property type="project" value="UniProtKB-KW"/>
</dbReference>
<dbReference type="PANTHER" id="PTHR48102:SF3">
    <property type="entry name" value="ATP-DEPENDENT PROTEASE ATPASE SUBUNIT HSLU"/>
    <property type="match status" value="1"/>
</dbReference>
<feature type="domain" description="Clp ATPase C-terminal" evidence="6">
    <location>
        <begin position="377"/>
        <end position="476"/>
    </location>
</feature>
<evidence type="ECO:0000256" key="2">
    <source>
        <dbReference type="ARBA" id="ARBA00022741"/>
    </source>
</evidence>
<protein>
    <submittedName>
        <fullName evidence="7">ATP-dependent protease HslVU, ATPase subunit</fullName>
    </submittedName>
</protein>
<gene>
    <name evidence="7" type="ORF">GCWU000182_001544</name>
</gene>
<dbReference type="Pfam" id="PF00004">
    <property type="entry name" value="AAA"/>
    <property type="match status" value="1"/>
</dbReference>
<dbReference type="InterPro" id="IPR027417">
    <property type="entry name" value="P-loop_NTPase"/>
</dbReference>
<evidence type="ECO:0000256" key="3">
    <source>
        <dbReference type="ARBA" id="ARBA00022840"/>
    </source>
</evidence>
<keyword evidence="2" id="KW-0547">Nucleotide-binding</keyword>
<evidence type="ECO:0000313" key="8">
    <source>
        <dbReference type="Proteomes" id="UP000019050"/>
    </source>
</evidence>
<dbReference type="eggNOG" id="COG1220">
    <property type="taxonomic scope" value="Bacteria"/>
</dbReference>
<organism evidence="7 8">
    <name type="scientific">Abiotrophia defectiva ATCC 49176</name>
    <dbReference type="NCBI Taxonomy" id="592010"/>
    <lineage>
        <taxon>Bacteria</taxon>
        <taxon>Bacillati</taxon>
        <taxon>Bacillota</taxon>
        <taxon>Bacilli</taxon>
        <taxon>Lactobacillales</taxon>
        <taxon>Aerococcaceae</taxon>
        <taxon>Abiotrophia</taxon>
    </lineage>
</organism>
<evidence type="ECO:0000259" key="6">
    <source>
        <dbReference type="SMART" id="SM01086"/>
    </source>
</evidence>
<dbReference type="EMBL" id="ACIN03000013">
    <property type="protein sequence ID" value="ESK65383.1"/>
    <property type="molecule type" value="Genomic_DNA"/>
</dbReference>
<keyword evidence="7" id="KW-0645">Protease</keyword>
<dbReference type="FunFam" id="3.40.50.300:FF:000220">
    <property type="entry name" value="ATP-dependent protease ATPase subunit HslU"/>
    <property type="match status" value="1"/>
</dbReference>
<dbReference type="Gene3D" id="3.40.50.300">
    <property type="entry name" value="P-loop containing nucleotide triphosphate hydrolases"/>
    <property type="match status" value="2"/>
</dbReference>
<accession>W1Q2R8</accession>
<dbReference type="InterPro" id="IPR003593">
    <property type="entry name" value="AAA+_ATPase"/>
</dbReference>
<evidence type="ECO:0000259" key="5">
    <source>
        <dbReference type="SMART" id="SM00382"/>
    </source>
</evidence>
<dbReference type="InterPro" id="IPR019489">
    <property type="entry name" value="Clp_ATPase_C"/>
</dbReference>
<dbReference type="GO" id="GO:0009376">
    <property type="term" value="C:HslUV protease complex"/>
    <property type="evidence" value="ECO:0007669"/>
    <property type="project" value="InterPro"/>
</dbReference>
<dbReference type="InterPro" id="IPR050052">
    <property type="entry name" value="ATP-dep_Clp_protease_ClpX"/>
</dbReference>
<dbReference type="GO" id="GO:0016887">
    <property type="term" value="F:ATP hydrolysis activity"/>
    <property type="evidence" value="ECO:0007669"/>
    <property type="project" value="InterPro"/>
</dbReference>
<keyword evidence="7" id="KW-0378">Hydrolase</keyword>
<dbReference type="STRING" id="592010.GCWU000182_001544"/>
<dbReference type="AlphaFoldDB" id="W1Q2R8"/>
<sequence length="485" mass="55430">MTKFEWKKLSKLTCHYNRRDELIMSQLTPRYVVNELNKYIIGQDEAKRAIAIALRNRLRRLKLEPAMQAEVKPKNILMIGPTGVGKTEIARRLAEIANAPFVKVEATKYTEIGYVGRDVEAMVRDLVEASIRMVKKIKHQEVREEAYERALTRLAKALKPGIKQEKKQQAQPNDFMAMLQQMTQSQEEPQEVVTDDIKVSRRQIKEQLRQGLINDKEVTIELEEKKLQLNNLNPMMEQMMDVQSEFQNLRPKKKIKRSVTVKEALELLTEEESDHLVNQDDINQQALELAQNSGIIFIDEIDKIATSSNHGGEVSRQGVQRDILPIVEGSDIQTKYGIISTDHILFIGSGAFHVAKPSDLIPELQGRFPIRVQLTDLKVDDFRRILQEPAHAILHQYQAMLATEGVEVIFTDSAIDKMAEYAVLLNESTDNIGARRLHTIVETVLEELLYEAADMNMGRIEINGAYVSQRLDKIVESPDLSHYIL</sequence>
<dbReference type="SMART" id="SM00382">
    <property type="entry name" value="AAA"/>
    <property type="match status" value="1"/>
</dbReference>
<comment type="similarity">
    <text evidence="1">Belongs to the ClpX chaperone family. HslU subfamily.</text>
</comment>
<dbReference type="GO" id="GO:0051603">
    <property type="term" value="P:proteolysis involved in protein catabolic process"/>
    <property type="evidence" value="ECO:0007669"/>
    <property type="project" value="TreeGrafter"/>
</dbReference>
<proteinExistence type="inferred from homology"/>